<feature type="domain" description="ABC transporter" evidence="9">
    <location>
        <begin position="7"/>
        <end position="237"/>
    </location>
</feature>
<dbReference type="InterPro" id="IPR003439">
    <property type="entry name" value="ABC_transporter-like_ATP-bd"/>
</dbReference>
<accession>B2A0L1</accession>
<dbReference type="Gene3D" id="3.40.50.300">
    <property type="entry name" value="P-loop containing nucleotide triphosphate hydrolases"/>
    <property type="match status" value="1"/>
</dbReference>
<dbReference type="EMBL" id="CP001034">
    <property type="protein sequence ID" value="ACB84572.1"/>
    <property type="molecule type" value="Genomic_DNA"/>
</dbReference>
<dbReference type="SUPFAM" id="SSF52540">
    <property type="entry name" value="P-loop containing nucleoside triphosphate hydrolases"/>
    <property type="match status" value="1"/>
</dbReference>
<dbReference type="GO" id="GO:0016887">
    <property type="term" value="F:ATP hydrolysis activity"/>
    <property type="evidence" value="ECO:0007669"/>
    <property type="project" value="InterPro"/>
</dbReference>
<organism evidence="10 11">
    <name type="scientific">Natranaerobius thermophilus (strain ATCC BAA-1301 / DSM 18059 / JW/NM-WN-LF)</name>
    <dbReference type="NCBI Taxonomy" id="457570"/>
    <lineage>
        <taxon>Bacteria</taxon>
        <taxon>Bacillati</taxon>
        <taxon>Bacillota</taxon>
        <taxon>Clostridia</taxon>
        <taxon>Natranaerobiales</taxon>
        <taxon>Natranaerobiaceae</taxon>
        <taxon>Natranaerobius</taxon>
    </lineage>
</organism>
<dbReference type="PROSITE" id="PS00211">
    <property type="entry name" value="ABC_TRANSPORTER_1"/>
    <property type="match status" value="1"/>
</dbReference>
<protein>
    <submittedName>
        <fullName evidence="10">ABC transporter related</fullName>
    </submittedName>
</protein>
<reference evidence="10 11" key="2">
    <citation type="journal article" date="2011" name="J. Bacteriol.">
        <title>Complete genome sequence of the anaerobic, halophilic alkalithermophile Natranaerobius thermophilus JW/NM-WN-LF.</title>
        <authorList>
            <person name="Zhao B."/>
            <person name="Mesbah N.M."/>
            <person name="Dalin E."/>
            <person name="Goodwin L."/>
            <person name="Nolan M."/>
            <person name="Pitluck S."/>
            <person name="Chertkov O."/>
            <person name="Brettin T.S."/>
            <person name="Han J."/>
            <person name="Larimer F.W."/>
            <person name="Land M.L."/>
            <person name="Hauser L."/>
            <person name="Kyrpides N."/>
            <person name="Wiegel J."/>
        </authorList>
    </citation>
    <scope>NUCLEOTIDE SEQUENCE [LARGE SCALE GENOMIC DNA]</scope>
    <source>
        <strain evidence="11">ATCC BAA-1301 / DSM 18059 / JW/NM-WN-LF</strain>
    </source>
</reference>
<evidence type="ECO:0000256" key="4">
    <source>
        <dbReference type="ARBA" id="ARBA00022475"/>
    </source>
</evidence>
<dbReference type="AlphaFoldDB" id="B2A0L1"/>
<evidence type="ECO:0000256" key="2">
    <source>
        <dbReference type="ARBA" id="ARBA00005417"/>
    </source>
</evidence>
<evidence type="ECO:0000313" key="10">
    <source>
        <dbReference type="EMBL" id="ACB84572.1"/>
    </source>
</evidence>
<evidence type="ECO:0000313" key="11">
    <source>
        <dbReference type="Proteomes" id="UP000001683"/>
    </source>
</evidence>
<keyword evidence="3" id="KW-0813">Transport</keyword>
<evidence type="ECO:0000256" key="5">
    <source>
        <dbReference type="ARBA" id="ARBA00022741"/>
    </source>
</evidence>
<dbReference type="InterPro" id="IPR050763">
    <property type="entry name" value="ABC_transporter_ATP-binding"/>
</dbReference>
<dbReference type="InterPro" id="IPR003593">
    <property type="entry name" value="AAA+_ATPase"/>
</dbReference>
<dbReference type="RefSeq" id="WP_012447449.1">
    <property type="nucleotide sequence ID" value="NC_010718.1"/>
</dbReference>
<dbReference type="FunCoup" id="B2A0L1">
    <property type="interactions" value="384"/>
</dbReference>
<dbReference type="GO" id="GO:0005524">
    <property type="term" value="F:ATP binding"/>
    <property type="evidence" value="ECO:0007669"/>
    <property type="project" value="UniProtKB-KW"/>
</dbReference>
<dbReference type="KEGG" id="nth:Nther_0988"/>
<dbReference type="InParanoid" id="B2A0L1"/>
<dbReference type="eggNOG" id="COG1131">
    <property type="taxonomic scope" value="Bacteria"/>
</dbReference>
<keyword evidence="7" id="KW-1278">Translocase</keyword>
<keyword evidence="11" id="KW-1185">Reference proteome</keyword>
<comment type="similarity">
    <text evidence="2">Belongs to the ABC transporter superfamily.</text>
</comment>
<dbReference type="PANTHER" id="PTHR42711:SF5">
    <property type="entry name" value="ABC TRANSPORTER ATP-BINDING PROTEIN NATA"/>
    <property type="match status" value="1"/>
</dbReference>
<evidence type="ECO:0000256" key="6">
    <source>
        <dbReference type="ARBA" id="ARBA00022840"/>
    </source>
</evidence>
<dbReference type="PROSITE" id="PS50893">
    <property type="entry name" value="ABC_TRANSPORTER_2"/>
    <property type="match status" value="1"/>
</dbReference>
<evidence type="ECO:0000259" key="9">
    <source>
        <dbReference type="PROSITE" id="PS50893"/>
    </source>
</evidence>
<name>B2A0L1_NATTJ</name>
<dbReference type="PANTHER" id="PTHR42711">
    <property type="entry name" value="ABC TRANSPORTER ATP-BINDING PROTEIN"/>
    <property type="match status" value="1"/>
</dbReference>
<dbReference type="HOGENOM" id="CLU_000604_1_2_9"/>
<dbReference type="STRING" id="457570.Nther_0988"/>
<gene>
    <name evidence="10" type="ordered locus">Nther_0988</name>
</gene>
<dbReference type="InterPro" id="IPR027417">
    <property type="entry name" value="P-loop_NTPase"/>
</dbReference>
<keyword evidence="6" id="KW-0067">ATP-binding</keyword>
<reference evidence="10 11" key="1">
    <citation type="submission" date="2008-04" db="EMBL/GenBank/DDBJ databases">
        <title>Complete sequence of chromosome of Natranaerobius thermophilus JW/NM-WN-LF.</title>
        <authorList>
            <consortium name="US DOE Joint Genome Institute"/>
            <person name="Copeland A."/>
            <person name="Lucas S."/>
            <person name="Lapidus A."/>
            <person name="Glavina del Rio T."/>
            <person name="Dalin E."/>
            <person name="Tice H."/>
            <person name="Bruce D."/>
            <person name="Goodwin L."/>
            <person name="Pitluck S."/>
            <person name="Chertkov O."/>
            <person name="Brettin T."/>
            <person name="Detter J.C."/>
            <person name="Han C."/>
            <person name="Kuske C.R."/>
            <person name="Schmutz J."/>
            <person name="Larimer F."/>
            <person name="Land M."/>
            <person name="Hauser L."/>
            <person name="Kyrpides N."/>
            <person name="Lykidis A."/>
            <person name="Mesbah N.M."/>
            <person name="Wiegel J."/>
        </authorList>
    </citation>
    <scope>NUCLEOTIDE SEQUENCE [LARGE SCALE GENOMIC DNA]</scope>
    <source>
        <strain evidence="11">ATCC BAA-1301 / DSM 18059 / JW/NM-WN-LF</strain>
    </source>
</reference>
<evidence type="ECO:0000256" key="8">
    <source>
        <dbReference type="ARBA" id="ARBA00023136"/>
    </source>
</evidence>
<comment type="subcellular location">
    <subcellularLocation>
        <location evidence="1">Cell membrane</location>
    </subcellularLocation>
</comment>
<keyword evidence="8" id="KW-0472">Membrane</keyword>
<dbReference type="SMART" id="SM00382">
    <property type="entry name" value="AAA"/>
    <property type="match status" value="1"/>
</dbReference>
<dbReference type="GO" id="GO:0005886">
    <property type="term" value="C:plasma membrane"/>
    <property type="evidence" value="ECO:0007669"/>
    <property type="project" value="UniProtKB-SubCell"/>
</dbReference>
<evidence type="ECO:0000256" key="3">
    <source>
        <dbReference type="ARBA" id="ARBA00022448"/>
    </source>
</evidence>
<dbReference type="Proteomes" id="UP000001683">
    <property type="component" value="Chromosome"/>
</dbReference>
<keyword evidence="4" id="KW-1003">Cell membrane</keyword>
<sequence length="327" mass="36933">MIKSPIINVKNLTKKYKEFTAVNNISFQVHAGEIFGFLGPNGAGKSSTINMLTGLAHITSGEYNVLGYSFDNYHKQFKKVMGVVPDESNMYDELTGFENLCFSGSLYGVDRDTRTKRAHNLLKKFKLENSGDKLFRYYSKGMKRKLTIAAALIHEPKILFLDEPTTGIDVQSAREIRSLIKDLNNDGKTIFLTTHYIEEAERLCHRIAFIVNGQIVKSDHTNNLLSGEKQGKTLELTVDKTVPELQEKLITQFPNLDFKVKSETSIIIESHKSGSITLYPYIHFLYQLGINVIEAKEKKLSLEEVFVRITGIESDAWTANKKGEEPA</sequence>
<dbReference type="FunFam" id="3.40.50.300:FF:000589">
    <property type="entry name" value="ABC transporter, ATP-binding subunit"/>
    <property type="match status" value="1"/>
</dbReference>
<evidence type="ECO:0000256" key="1">
    <source>
        <dbReference type="ARBA" id="ARBA00004236"/>
    </source>
</evidence>
<dbReference type="OrthoDB" id="9804819at2"/>
<dbReference type="InterPro" id="IPR017871">
    <property type="entry name" value="ABC_transporter-like_CS"/>
</dbReference>
<evidence type="ECO:0000256" key="7">
    <source>
        <dbReference type="ARBA" id="ARBA00022967"/>
    </source>
</evidence>
<keyword evidence="5" id="KW-0547">Nucleotide-binding</keyword>
<dbReference type="Pfam" id="PF00005">
    <property type="entry name" value="ABC_tran"/>
    <property type="match status" value="1"/>
</dbReference>
<proteinExistence type="inferred from homology"/>